<comment type="caution">
    <text evidence="1">The sequence shown here is derived from an EMBL/GenBank/DDBJ whole genome shotgun (WGS) entry which is preliminary data.</text>
</comment>
<sequence>MRFIFELAMLQPNLRSSNEIFINAATQLWKPSQADLDFTGLYLDAANSINVISQASVSSWSSIFNNWQFVQGVNNLSTTYDTFGVNDHALLFTTQQRLGSTALFTP</sequence>
<evidence type="ECO:0000313" key="1">
    <source>
        <dbReference type="EMBL" id="TRU96786.1"/>
    </source>
</evidence>
<organism evidence="1 2">
    <name type="scientific">Microcystis wesenbergii Mw_QC_S_20081001_S30D</name>
    <dbReference type="NCBI Taxonomy" id="2486245"/>
    <lineage>
        <taxon>Bacteria</taxon>
        <taxon>Bacillati</taxon>
        <taxon>Cyanobacteriota</taxon>
        <taxon>Cyanophyceae</taxon>
        <taxon>Oscillatoriophycideae</taxon>
        <taxon>Chroococcales</taxon>
        <taxon>Microcystaceae</taxon>
        <taxon>Microcystis</taxon>
    </lineage>
</organism>
<dbReference type="Proteomes" id="UP000320523">
    <property type="component" value="Unassembled WGS sequence"/>
</dbReference>
<dbReference type="AlphaFoldDB" id="A0A552JLX9"/>
<protein>
    <submittedName>
        <fullName evidence="1">Uncharacterized protein</fullName>
    </submittedName>
</protein>
<reference evidence="1 2" key="1">
    <citation type="submission" date="2019-01" db="EMBL/GenBank/DDBJ databases">
        <title>Coherence of Microcystis species and biogeography revealed through population genomics.</title>
        <authorList>
            <person name="Perez-Carrascal O.M."/>
            <person name="Terrat Y."/>
            <person name="Giani A."/>
            <person name="Fortin N."/>
            <person name="Tromas N."/>
            <person name="Shapiro B.J."/>
        </authorList>
    </citation>
    <scope>NUCLEOTIDE SEQUENCE [LARGE SCALE GENOMIC DNA]</scope>
    <source>
        <strain evidence="1">Mw_QC_S_20081001_S30D</strain>
    </source>
</reference>
<dbReference type="EMBL" id="SFAT01000108">
    <property type="protein sequence ID" value="TRU96786.1"/>
    <property type="molecule type" value="Genomic_DNA"/>
</dbReference>
<name>A0A552JLX9_9CHRO</name>
<accession>A0A552JLX9</accession>
<proteinExistence type="predicted"/>
<evidence type="ECO:0000313" key="2">
    <source>
        <dbReference type="Proteomes" id="UP000320523"/>
    </source>
</evidence>
<gene>
    <name evidence="1" type="ORF">EWV75_10480</name>
</gene>